<sequence>MIYIGLDVHKDNITACVLTARGKVKFEHNYRRQSQSWDCLAELLEYRDKDGSCFMMESGTYAYPPFRFLTDHGAEAHVVHARSLKVITDSDRKTDKIDAMAIARMLRLWKRGELELSMAFMPTREQCELKDLCRYREQISKDIGDETRRIKAHMARNCLPLPSDVENFQNKKSRRFVLETYPGDMTLSRRMERLDDLFEERDRIQKAVESRLPGDSRVDLLAQIPGIGRQSAVQIMSMIVDVDRFPDAEHMCAYFGLVPRVRDSGGKEHHGKMTKTGDRMMRMIMERATESHVRNCESSITDLYRRKLPEMGQKKALITASRQMLSTVYAVLKRGTPFVPHPER</sequence>
<dbReference type="InterPro" id="IPR047650">
    <property type="entry name" value="Transpos_IS110"/>
</dbReference>
<dbReference type="AlphaFoldDB" id="A0A0H5QP46"/>
<name>A0A0H5QP46_9ZZZZ</name>
<evidence type="ECO:0000259" key="1">
    <source>
        <dbReference type="Pfam" id="PF01548"/>
    </source>
</evidence>
<dbReference type="PANTHER" id="PTHR33055">
    <property type="entry name" value="TRANSPOSASE FOR INSERTION SEQUENCE ELEMENT IS1111A"/>
    <property type="match status" value="1"/>
</dbReference>
<dbReference type="GO" id="GO:0004803">
    <property type="term" value="F:transposase activity"/>
    <property type="evidence" value="ECO:0007669"/>
    <property type="project" value="InterPro"/>
</dbReference>
<accession>A0A0H5QP46</accession>
<dbReference type="GO" id="GO:0006313">
    <property type="term" value="P:DNA transposition"/>
    <property type="evidence" value="ECO:0007669"/>
    <property type="project" value="InterPro"/>
</dbReference>
<protein>
    <submittedName>
        <fullName evidence="3">Uncharacterized protein</fullName>
    </submittedName>
</protein>
<reference evidence="3" key="1">
    <citation type="submission" date="2015-06" db="EMBL/GenBank/DDBJ databases">
        <authorList>
            <person name="Joergensen T."/>
        </authorList>
    </citation>
    <scope>NUCLEOTIDE SEQUENCE</scope>
    <source>
        <strain evidence="3">RGFK1631</strain>
    </source>
</reference>
<dbReference type="InterPro" id="IPR003346">
    <property type="entry name" value="Transposase_20"/>
</dbReference>
<dbReference type="Pfam" id="PF01548">
    <property type="entry name" value="DEDD_Tnp_IS110"/>
    <property type="match status" value="1"/>
</dbReference>
<dbReference type="GO" id="GO:0003677">
    <property type="term" value="F:DNA binding"/>
    <property type="evidence" value="ECO:0007669"/>
    <property type="project" value="InterPro"/>
</dbReference>
<dbReference type="InterPro" id="IPR002525">
    <property type="entry name" value="Transp_IS110-like_N"/>
</dbReference>
<feature type="domain" description="Transposase IS116/IS110/IS902 C-terminal" evidence="2">
    <location>
        <begin position="219"/>
        <end position="304"/>
    </location>
</feature>
<reference evidence="3" key="2">
    <citation type="submission" date="2015-07" db="EMBL/GenBank/DDBJ databases">
        <title>Plasmids, circular viruses and viroids from rat gut.</title>
        <authorList>
            <person name="Jorgensen T.J."/>
            <person name="Hansen M.A."/>
            <person name="Xu Z."/>
            <person name="Tabak M.A."/>
            <person name="Sorensen S.J."/>
            <person name="Hansen L.H."/>
        </authorList>
    </citation>
    <scope>NUCLEOTIDE SEQUENCE</scope>
    <source>
        <strain evidence="3">RGFK1631</strain>
    </source>
</reference>
<evidence type="ECO:0000313" key="3">
    <source>
        <dbReference type="EMBL" id="CRY97547.1"/>
    </source>
</evidence>
<dbReference type="NCBIfam" id="NF033542">
    <property type="entry name" value="transpos_IS110"/>
    <property type="match status" value="1"/>
</dbReference>
<dbReference type="Pfam" id="PF02371">
    <property type="entry name" value="Transposase_20"/>
    <property type="match status" value="1"/>
</dbReference>
<feature type="domain" description="Transposase IS110-like N-terminal" evidence="1">
    <location>
        <begin position="4"/>
        <end position="155"/>
    </location>
</feature>
<dbReference type="PANTHER" id="PTHR33055:SF13">
    <property type="entry name" value="TRANSPOSASE"/>
    <property type="match status" value="1"/>
</dbReference>
<organism evidence="3">
    <name type="scientific">uncultured prokaryote</name>
    <dbReference type="NCBI Taxonomy" id="198431"/>
    <lineage>
        <taxon>unclassified sequences</taxon>
        <taxon>environmental samples</taxon>
    </lineage>
</organism>
<evidence type="ECO:0000259" key="2">
    <source>
        <dbReference type="Pfam" id="PF02371"/>
    </source>
</evidence>
<proteinExistence type="predicted"/>
<dbReference type="EMBL" id="LN854140">
    <property type="protein sequence ID" value="CRY97547.1"/>
    <property type="molecule type" value="Genomic_DNA"/>
</dbReference>